<dbReference type="Gene3D" id="2.130.10.10">
    <property type="entry name" value="YVTN repeat-like/Quinoprotein amine dehydrogenase"/>
    <property type="match status" value="2"/>
</dbReference>
<comment type="caution">
    <text evidence="2">The sequence shown here is derived from an EMBL/GenBank/DDBJ whole genome shotgun (WGS) entry which is preliminary data.</text>
</comment>
<accession>A0A2T2X4Y4</accession>
<proteinExistence type="predicted"/>
<dbReference type="EMBL" id="PXYW01000088">
    <property type="protein sequence ID" value="PSR29571.1"/>
    <property type="molecule type" value="Genomic_DNA"/>
</dbReference>
<name>A0A2T2X4Y4_9FIRM</name>
<sequence>MDTDEGFNPEEKKLWQAFHNLPIPPDPPLTFDVTPWAKKVRRPHLVKTFIVLAVLIIGGGGWLVLRTLSPHHHLSASYLAQASLTQIHMNTVTTGWAIGNNFTSIYHTTSGGQYWSKVYTLASAGQIPYAIAFPSAHNAEVIMFNTEGNTVSIGQTQDQGKQWQTTTLPLHPTGLSGGSLVVASGRQYLGIGVTFGQSRTVDLFDHRNGSRSWNLVQYAPDLYNLASLSLGPQGSLWMIAQPVAGKPFAVFQSHNGGKNWIAVHLPPLPVKTSALMPLEPKFFGNSGILPVMVNVPNIPSAFSNAQVWLYRTQDGGQHWSPWTHYQSMLGNLQAISLNHIRASVTTGPLLLNNQKTKAGFSLITFHHGHWVSLPLPSGTTHRQQQDQLLQIDFADAYTGWMLLDNGRGNAQLWITHDGGRKWHELHPKIES</sequence>
<dbReference type="AlphaFoldDB" id="A0A2T2X4Y4"/>
<keyword evidence="1" id="KW-0812">Transmembrane</keyword>
<organism evidence="2 3">
    <name type="scientific">Sulfobacillus benefaciens</name>
    <dbReference type="NCBI Taxonomy" id="453960"/>
    <lineage>
        <taxon>Bacteria</taxon>
        <taxon>Bacillati</taxon>
        <taxon>Bacillota</taxon>
        <taxon>Clostridia</taxon>
        <taxon>Eubacteriales</taxon>
        <taxon>Clostridiales Family XVII. Incertae Sedis</taxon>
        <taxon>Sulfobacillus</taxon>
    </lineage>
</organism>
<evidence type="ECO:0000313" key="3">
    <source>
        <dbReference type="Proteomes" id="UP000242972"/>
    </source>
</evidence>
<protein>
    <recommendedName>
        <fullName evidence="4">Photosynthesis system II assembly factor Ycf48/Hcf136-like domain-containing protein</fullName>
    </recommendedName>
</protein>
<feature type="transmembrane region" description="Helical" evidence="1">
    <location>
        <begin position="45"/>
        <end position="65"/>
    </location>
</feature>
<evidence type="ECO:0000256" key="1">
    <source>
        <dbReference type="SAM" id="Phobius"/>
    </source>
</evidence>
<gene>
    <name evidence="2" type="ORF">C7B46_18570</name>
</gene>
<keyword evidence="1" id="KW-0472">Membrane</keyword>
<reference evidence="2 3" key="1">
    <citation type="journal article" date="2014" name="BMC Genomics">
        <title>Comparison of environmental and isolate Sulfobacillus genomes reveals diverse carbon, sulfur, nitrogen, and hydrogen metabolisms.</title>
        <authorList>
            <person name="Justice N.B."/>
            <person name="Norman A."/>
            <person name="Brown C.T."/>
            <person name="Singh A."/>
            <person name="Thomas B.C."/>
            <person name="Banfield J.F."/>
        </authorList>
    </citation>
    <scope>NUCLEOTIDE SEQUENCE [LARGE SCALE GENOMIC DNA]</scope>
    <source>
        <strain evidence="2">AMDSBA4</strain>
    </source>
</reference>
<keyword evidence="1" id="KW-1133">Transmembrane helix</keyword>
<dbReference type="Proteomes" id="UP000242972">
    <property type="component" value="Unassembled WGS sequence"/>
</dbReference>
<dbReference type="SUPFAM" id="SSF110296">
    <property type="entry name" value="Oligoxyloglucan reducing end-specific cellobiohydrolase"/>
    <property type="match status" value="1"/>
</dbReference>
<evidence type="ECO:0000313" key="2">
    <source>
        <dbReference type="EMBL" id="PSR29571.1"/>
    </source>
</evidence>
<evidence type="ECO:0008006" key="4">
    <source>
        <dbReference type="Google" id="ProtNLM"/>
    </source>
</evidence>
<dbReference type="InterPro" id="IPR015943">
    <property type="entry name" value="WD40/YVTN_repeat-like_dom_sf"/>
</dbReference>